<dbReference type="PANTHER" id="PTHR40642">
    <property type="entry name" value="YALI0F31295P"/>
    <property type="match status" value="1"/>
</dbReference>
<reference evidence="2" key="1">
    <citation type="submission" date="2021-07" db="EMBL/GenBank/DDBJ databases">
        <authorList>
            <person name="Branca A.L. A."/>
        </authorList>
    </citation>
    <scope>NUCLEOTIDE SEQUENCE</scope>
</reference>
<evidence type="ECO:0000313" key="2">
    <source>
        <dbReference type="EMBL" id="CAG8008916.1"/>
    </source>
</evidence>
<comment type="caution">
    <text evidence="2">The sequence shown here is derived from an EMBL/GenBank/DDBJ whole genome shotgun (WGS) entry which is preliminary data.</text>
</comment>
<evidence type="ECO:0000313" key="3">
    <source>
        <dbReference type="Proteomes" id="UP001153618"/>
    </source>
</evidence>
<feature type="region of interest" description="Disordered" evidence="1">
    <location>
        <begin position="18"/>
        <end position="39"/>
    </location>
</feature>
<dbReference type="Proteomes" id="UP001153618">
    <property type="component" value="Unassembled WGS sequence"/>
</dbReference>
<proteinExistence type="predicted"/>
<dbReference type="AlphaFoldDB" id="A0A9W4MQ69"/>
<feature type="region of interest" description="Disordered" evidence="1">
    <location>
        <begin position="71"/>
        <end position="176"/>
    </location>
</feature>
<sequence>MQVPNVTLQEDLQAFQRKHFPSDQTHQPSILETDVATDEDLGCYPDGVKRTLTDEQIEMFRHSEIHTLLRKRQLQDDNAEYEARTKMAAQDMTESQEDTVPESQHVDSEAATRPSSDHQGQLEHQQGNNTQRAGAVTATTEPLDYGDASSTAQAPAENPQISRSQYRGRKIISYDD</sequence>
<accession>A0A9W4MQ69</accession>
<dbReference type="InterPro" id="IPR024526">
    <property type="entry name" value="DUF3807"/>
</dbReference>
<gene>
    <name evidence="2" type="ORF">POLS_LOCUS2069</name>
</gene>
<name>A0A9W4MQ69_PENOL</name>
<organism evidence="2 3">
    <name type="scientific">Penicillium olsonii</name>
    <dbReference type="NCBI Taxonomy" id="99116"/>
    <lineage>
        <taxon>Eukaryota</taxon>
        <taxon>Fungi</taxon>
        <taxon>Dikarya</taxon>
        <taxon>Ascomycota</taxon>
        <taxon>Pezizomycotina</taxon>
        <taxon>Eurotiomycetes</taxon>
        <taxon>Eurotiomycetidae</taxon>
        <taxon>Eurotiales</taxon>
        <taxon>Aspergillaceae</taxon>
        <taxon>Penicillium</taxon>
    </lineage>
</organism>
<feature type="compositionally biased region" description="Polar residues" evidence="1">
    <location>
        <begin position="148"/>
        <end position="165"/>
    </location>
</feature>
<keyword evidence="3" id="KW-1185">Reference proteome</keyword>
<feature type="compositionally biased region" description="Polar residues" evidence="1">
    <location>
        <begin position="113"/>
        <end position="140"/>
    </location>
</feature>
<protein>
    <submittedName>
        <fullName evidence="2">Uncharacterized protein</fullName>
    </submittedName>
</protein>
<evidence type="ECO:0000256" key="1">
    <source>
        <dbReference type="SAM" id="MobiDB-lite"/>
    </source>
</evidence>
<dbReference type="OrthoDB" id="5422320at2759"/>
<dbReference type="PANTHER" id="PTHR40642:SF1">
    <property type="entry name" value="YALI0F31295P"/>
    <property type="match status" value="1"/>
</dbReference>
<dbReference type="Pfam" id="PF12720">
    <property type="entry name" value="DUF3807"/>
    <property type="match status" value="1"/>
</dbReference>
<dbReference type="EMBL" id="CAJVOS010000013">
    <property type="protein sequence ID" value="CAG8008916.1"/>
    <property type="molecule type" value="Genomic_DNA"/>
</dbReference>